<dbReference type="Proteomes" id="UP000499080">
    <property type="component" value="Unassembled WGS sequence"/>
</dbReference>
<sequence>MILPRVRKIILLNLCTSPRRIFATEASVCFRGTSLSAFFFFLVSLLFVLLEADVCHPCFYAVAVNSAPIAAESAANKSDVILFISETGFLMKKEDKNPITGLQPRLRSPELEGERRRFLFARKRRRFALLIFTFSYAKYPKRKCCIRQNLEFEFFDESPRFRPPESEKHNLESCLSVSVCLCICVSVNTITQNY</sequence>
<evidence type="ECO:0000313" key="2">
    <source>
        <dbReference type="EMBL" id="GBN52764.1"/>
    </source>
</evidence>
<keyword evidence="1" id="KW-1133">Transmembrane helix</keyword>
<keyword evidence="3" id="KW-1185">Reference proteome</keyword>
<dbReference type="AlphaFoldDB" id="A0A4Y2PN85"/>
<proteinExistence type="predicted"/>
<dbReference type="EMBL" id="BGPR01011747">
    <property type="protein sequence ID" value="GBN52764.1"/>
    <property type="molecule type" value="Genomic_DNA"/>
</dbReference>
<organism evidence="2 3">
    <name type="scientific">Araneus ventricosus</name>
    <name type="common">Orbweaver spider</name>
    <name type="synonym">Epeira ventricosa</name>
    <dbReference type="NCBI Taxonomy" id="182803"/>
    <lineage>
        <taxon>Eukaryota</taxon>
        <taxon>Metazoa</taxon>
        <taxon>Ecdysozoa</taxon>
        <taxon>Arthropoda</taxon>
        <taxon>Chelicerata</taxon>
        <taxon>Arachnida</taxon>
        <taxon>Araneae</taxon>
        <taxon>Araneomorphae</taxon>
        <taxon>Entelegynae</taxon>
        <taxon>Araneoidea</taxon>
        <taxon>Araneidae</taxon>
        <taxon>Araneus</taxon>
    </lineage>
</organism>
<name>A0A4Y2PN85_ARAVE</name>
<evidence type="ECO:0000313" key="3">
    <source>
        <dbReference type="Proteomes" id="UP000499080"/>
    </source>
</evidence>
<keyword evidence="1" id="KW-0812">Transmembrane</keyword>
<keyword evidence="1" id="KW-0472">Membrane</keyword>
<gene>
    <name evidence="2" type="ORF">AVEN_145183_1</name>
</gene>
<reference evidence="2 3" key="1">
    <citation type="journal article" date="2019" name="Sci. Rep.">
        <title>Orb-weaving spider Araneus ventricosus genome elucidates the spidroin gene catalogue.</title>
        <authorList>
            <person name="Kono N."/>
            <person name="Nakamura H."/>
            <person name="Ohtoshi R."/>
            <person name="Moran D.A.P."/>
            <person name="Shinohara A."/>
            <person name="Yoshida Y."/>
            <person name="Fujiwara M."/>
            <person name="Mori M."/>
            <person name="Tomita M."/>
            <person name="Arakawa K."/>
        </authorList>
    </citation>
    <scope>NUCLEOTIDE SEQUENCE [LARGE SCALE GENOMIC DNA]</scope>
</reference>
<feature type="transmembrane region" description="Helical" evidence="1">
    <location>
        <begin position="28"/>
        <end position="50"/>
    </location>
</feature>
<accession>A0A4Y2PN85</accession>
<protein>
    <submittedName>
        <fullName evidence="2">Uncharacterized protein</fullName>
    </submittedName>
</protein>
<evidence type="ECO:0000256" key="1">
    <source>
        <dbReference type="SAM" id="Phobius"/>
    </source>
</evidence>
<comment type="caution">
    <text evidence="2">The sequence shown here is derived from an EMBL/GenBank/DDBJ whole genome shotgun (WGS) entry which is preliminary data.</text>
</comment>